<evidence type="ECO:0000259" key="4">
    <source>
        <dbReference type="Pfam" id="PF16335"/>
    </source>
</evidence>
<evidence type="ECO:0000256" key="1">
    <source>
        <dbReference type="SAM" id="MobiDB-lite"/>
    </source>
</evidence>
<dbReference type="Pfam" id="PF17168">
    <property type="entry name" value="DUF5127"/>
    <property type="match status" value="1"/>
</dbReference>
<feature type="signal peptide" evidence="3">
    <location>
        <begin position="1"/>
        <end position="20"/>
    </location>
</feature>
<evidence type="ECO:0000313" key="7">
    <source>
        <dbReference type="Proteomes" id="UP001385951"/>
    </source>
</evidence>
<feature type="region of interest" description="Disordered" evidence="1">
    <location>
        <begin position="763"/>
        <end position="856"/>
    </location>
</feature>
<dbReference type="Proteomes" id="UP001385951">
    <property type="component" value="Unassembled WGS sequence"/>
</dbReference>
<evidence type="ECO:0000256" key="2">
    <source>
        <dbReference type="SAM" id="Phobius"/>
    </source>
</evidence>
<evidence type="ECO:0000256" key="3">
    <source>
        <dbReference type="SAM" id="SignalP"/>
    </source>
</evidence>
<name>A0AAW0FV87_9APHY</name>
<keyword evidence="2" id="KW-0812">Transmembrane</keyword>
<feature type="domain" description="Glutaminase A N-terminal" evidence="5">
    <location>
        <begin position="100"/>
        <end position="331"/>
    </location>
</feature>
<keyword evidence="2" id="KW-0472">Membrane</keyword>
<feature type="region of interest" description="Disordered" evidence="1">
    <location>
        <begin position="701"/>
        <end position="722"/>
    </location>
</feature>
<dbReference type="InterPro" id="IPR032514">
    <property type="entry name" value="GtaA_central"/>
</dbReference>
<dbReference type="Pfam" id="PF16335">
    <property type="entry name" value="GtaA_6_Hairpin"/>
    <property type="match status" value="1"/>
</dbReference>
<evidence type="ECO:0000313" key="6">
    <source>
        <dbReference type="EMBL" id="KAK7685140.1"/>
    </source>
</evidence>
<proteinExistence type="predicted"/>
<feature type="transmembrane region" description="Helical" evidence="2">
    <location>
        <begin position="731"/>
        <end position="752"/>
    </location>
</feature>
<dbReference type="PANTHER" id="PTHR31987">
    <property type="entry name" value="GLUTAMINASE A-RELATED"/>
    <property type="match status" value="1"/>
</dbReference>
<feature type="compositionally biased region" description="Polar residues" evidence="1">
    <location>
        <begin position="814"/>
        <end position="850"/>
    </location>
</feature>
<organism evidence="6 7">
    <name type="scientific">Cerrena zonata</name>
    <dbReference type="NCBI Taxonomy" id="2478898"/>
    <lineage>
        <taxon>Eukaryota</taxon>
        <taxon>Fungi</taxon>
        <taxon>Dikarya</taxon>
        <taxon>Basidiomycota</taxon>
        <taxon>Agaricomycotina</taxon>
        <taxon>Agaricomycetes</taxon>
        <taxon>Polyporales</taxon>
        <taxon>Cerrenaceae</taxon>
        <taxon>Cerrena</taxon>
    </lineage>
</organism>
<sequence length="891" mass="95458">MLVHLWGIIAATTLFSFVDAQDASGTVLPPILPLALKSPYLHAWTSNSNVTFSFPMFWNKDNLGWEGMIRVDDHTYQWLGRSSDANPEPANLTSTQITPTSTIFSYLAGPAQLNVTFLSPIESSDPIRQSIPFAYIALNVSFVDGAQHHVQVYMDISGEWLAATPLELMTWSTNIVGSASFHQIQRNSVQPLIETTQDRAEDIISVLATKSGSDVSLVPGLDRDCRVQFRDNGVVTGSSSLTAPAQVGFPYPVFSITKDLGTISSTASPVVFAIGAYRNVSVSFVTSTGETQSRQPLFSTQYTSVSDVVDAFLSDYPNAQARADNVDAQIGKAASNVSEIYANFVSLTARQAMAGTELTIAKGSDGNWNNSDVKMFMKNIGNSNRTSPVEAIYASFPFFLSINTTYAGQLLSPLLEFQDSSSNTQAYAARDIGDTYPRASNENMQHQQPVEHTSSMLIMTLAHAKGSQDSTLISRHYSLLRRWAEFLVNSTMDPPDVITIDGEAQAKNTNLILKGIIALNAMSEISSLVKQTDDSSRYSKTASDNLNQLLPLTLTSNNEHFLPRPNANDVASWTQMYNLYADTLLGTNLIDKSVYQSQASFYQTQVSHSNYGLPISSTNTFGNMAWTLFTAATISNSSIRDNVISPLWEFVTSVNNTGPLVTNYTVSGFDSRLASGSASPAMGAAFAPLVSSLITGSSGGLGGGSGTTGNGGPGSGGTLESGSKHSIAGPVAGGVVGGLVIISLLALGVVLWRRRSRKPIAKKEPTRTAFTPSPFVSSVPRDGEYSPGLTSASEKRRQIDDIPDVPVEDRSILPESTASSEPEATTPTIVPELSSESPPQTQIASSQAPMGSNGDIEVLRAEVQALRQAMQHNVVVIGGSSLPPPSYTPRP</sequence>
<keyword evidence="2" id="KW-1133">Transmembrane helix</keyword>
<dbReference type="PANTHER" id="PTHR31987:SF14">
    <property type="entry name" value="PUTATIVE (AFU_ORTHOLOGUE AFUA_6G09910)-RELATED"/>
    <property type="match status" value="1"/>
</dbReference>
<keyword evidence="7" id="KW-1185">Reference proteome</keyword>
<keyword evidence="3" id="KW-0732">Signal</keyword>
<reference evidence="6 7" key="1">
    <citation type="submission" date="2022-09" db="EMBL/GenBank/DDBJ databases">
        <authorList>
            <person name="Palmer J.M."/>
        </authorList>
    </citation>
    <scope>NUCLEOTIDE SEQUENCE [LARGE SCALE GENOMIC DNA]</scope>
    <source>
        <strain evidence="6 7">DSM 7382</strain>
    </source>
</reference>
<dbReference type="InterPro" id="IPR033433">
    <property type="entry name" value="GtaA_N"/>
</dbReference>
<protein>
    <recommendedName>
        <fullName evidence="8">DUF1793-domain-containing protein</fullName>
    </recommendedName>
</protein>
<evidence type="ECO:0008006" key="8">
    <source>
        <dbReference type="Google" id="ProtNLM"/>
    </source>
</evidence>
<comment type="caution">
    <text evidence="6">The sequence shown here is derived from an EMBL/GenBank/DDBJ whole genome shotgun (WGS) entry which is preliminary data.</text>
</comment>
<accession>A0AAW0FV87</accession>
<feature type="chain" id="PRO_5043620342" description="DUF1793-domain-containing protein" evidence="3">
    <location>
        <begin position="21"/>
        <end position="891"/>
    </location>
</feature>
<feature type="domain" description="Glutaminase A central" evidence="4">
    <location>
        <begin position="339"/>
        <end position="688"/>
    </location>
</feature>
<feature type="compositionally biased region" description="Gly residues" evidence="1">
    <location>
        <begin position="701"/>
        <end position="719"/>
    </location>
</feature>
<gene>
    <name evidence="6" type="ORF">QCA50_011503</name>
</gene>
<evidence type="ECO:0000259" key="5">
    <source>
        <dbReference type="Pfam" id="PF17168"/>
    </source>
</evidence>
<dbReference type="AlphaFoldDB" id="A0AAW0FV87"/>
<dbReference type="EMBL" id="JASBNA010000021">
    <property type="protein sequence ID" value="KAK7685140.1"/>
    <property type="molecule type" value="Genomic_DNA"/>
</dbReference>
<dbReference type="InterPro" id="IPR052743">
    <property type="entry name" value="Glutaminase_GtaA"/>
</dbReference>